<dbReference type="InterPro" id="IPR027573">
    <property type="entry name" value="Methyltran_FxLD"/>
</dbReference>
<evidence type="ECO:0000256" key="5">
    <source>
        <dbReference type="ARBA" id="ARBA00022490"/>
    </source>
</evidence>
<evidence type="ECO:0000313" key="12">
    <source>
        <dbReference type="EMBL" id="SHN43245.1"/>
    </source>
</evidence>
<evidence type="ECO:0000256" key="7">
    <source>
        <dbReference type="ARBA" id="ARBA00022679"/>
    </source>
</evidence>
<dbReference type="Pfam" id="PF01135">
    <property type="entry name" value="PCMT"/>
    <property type="match status" value="1"/>
</dbReference>
<dbReference type="PANTHER" id="PTHR11579">
    <property type="entry name" value="PROTEIN-L-ISOASPARTATE O-METHYLTRANSFERASE"/>
    <property type="match status" value="1"/>
</dbReference>
<keyword evidence="6 12" id="KW-0489">Methyltransferase</keyword>
<comment type="subcellular location">
    <subcellularLocation>
        <location evidence="1">Cytoplasm</location>
    </subcellularLocation>
</comment>
<keyword evidence="5" id="KW-0963">Cytoplasm</keyword>
<dbReference type="EC" id="2.1.1.77" evidence="3"/>
<dbReference type="GO" id="GO:0004719">
    <property type="term" value="F:protein-L-isoaspartate (D-aspartate) O-methyltransferase activity"/>
    <property type="evidence" value="ECO:0007669"/>
    <property type="project" value="UniProtKB-EC"/>
</dbReference>
<evidence type="ECO:0000256" key="4">
    <source>
        <dbReference type="ARBA" id="ARBA00013346"/>
    </source>
</evidence>
<reference evidence="12 13" key="1">
    <citation type="submission" date="2016-11" db="EMBL/GenBank/DDBJ databases">
        <authorList>
            <person name="Jaros S."/>
            <person name="Januszkiewicz K."/>
            <person name="Wedrychowicz H."/>
        </authorList>
    </citation>
    <scope>NUCLEOTIDE SEQUENCE [LARGE SCALE GENOMIC DNA]</scope>
    <source>
        <strain evidence="12 13">DSM 46144</strain>
    </source>
</reference>
<evidence type="ECO:0000256" key="1">
    <source>
        <dbReference type="ARBA" id="ARBA00004496"/>
    </source>
</evidence>
<sequence>MAPADEPGSDTRRRALVAAIDEWRAEVGAPIDARVRAAMLTVPREAFVPGLPLADVYDEQAALVTKRDTRGVPVSSVSAPSIVAMMLTQLDVRPGQRVLEIGSGGYNAALLREIVGPTGRVTTVDVDADVVARARRCLAAVGRTDVAVVHADGEFGVPDSAPYDRIVVTVEAADIPPAWVEQLVEGGRLVVPLRMCGLTRSVVFHRVGRTLVSSGYELCGFVRMRGAGERRERRVPLREDEVYLVLDDGQDADARALRSALGQARIEVPTGVVIGPKEPYVEHLDLWLATTLSGFCLLVPTEGAVERGLVNPAWGGGGAAALTRGGTFAYRSWRRRGDQAELGVTAHGPEAMALAAEFADAHRAWAQDRQLASPARITVYPAGTPDADLPAGYVLDRPHTRTVVSWP</sequence>
<dbReference type="OrthoDB" id="4035289at2"/>
<accession>A0A1M7RA74</accession>
<dbReference type="PANTHER" id="PTHR11579:SF0">
    <property type="entry name" value="PROTEIN-L-ISOASPARTATE(D-ASPARTATE) O-METHYLTRANSFERASE"/>
    <property type="match status" value="1"/>
</dbReference>
<dbReference type="NCBIfam" id="TIGR04364">
    <property type="entry name" value="methyltran_FxLD"/>
    <property type="match status" value="1"/>
</dbReference>
<dbReference type="PROSITE" id="PS01279">
    <property type="entry name" value="PCMT"/>
    <property type="match status" value="1"/>
</dbReference>
<dbReference type="Proteomes" id="UP000184440">
    <property type="component" value="Unassembled WGS sequence"/>
</dbReference>
<gene>
    <name evidence="12" type="ORF">SAMN05443668_10989</name>
</gene>
<evidence type="ECO:0000256" key="11">
    <source>
        <dbReference type="ARBA" id="ARBA00031350"/>
    </source>
</evidence>
<evidence type="ECO:0000256" key="9">
    <source>
        <dbReference type="ARBA" id="ARBA00030757"/>
    </source>
</evidence>
<evidence type="ECO:0000256" key="8">
    <source>
        <dbReference type="ARBA" id="ARBA00022691"/>
    </source>
</evidence>
<evidence type="ECO:0000256" key="2">
    <source>
        <dbReference type="ARBA" id="ARBA00005369"/>
    </source>
</evidence>
<dbReference type="GO" id="GO:0032259">
    <property type="term" value="P:methylation"/>
    <property type="evidence" value="ECO:0007669"/>
    <property type="project" value="UniProtKB-KW"/>
</dbReference>
<protein>
    <recommendedName>
        <fullName evidence="4">Protein-L-isoaspartate O-methyltransferase</fullName>
        <ecNumber evidence="3">2.1.1.77</ecNumber>
    </recommendedName>
    <alternativeName>
        <fullName evidence="11">L-isoaspartyl protein carboxyl methyltransferase</fullName>
    </alternativeName>
    <alternativeName>
        <fullName evidence="9">Protein L-isoaspartyl methyltransferase</fullName>
    </alternativeName>
    <alternativeName>
        <fullName evidence="10">Protein-beta-aspartate methyltransferase</fullName>
    </alternativeName>
</protein>
<dbReference type="InterPro" id="IPR000682">
    <property type="entry name" value="PCMT"/>
</dbReference>
<dbReference type="CDD" id="cd02440">
    <property type="entry name" value="AdoMet_MTases"/>
    <property type="match status" value="1"/>
</dbReference>
<dbReference type="AlphaFoldDB" id="A0A1M7RA74"/>
<keyword evidence="8" id="KW-0949">S-adenosyl-L-methionine</keyword>
<dbReference type="Gene3D" id="3.40.50.150">
    <property type="entry name" value="Vaccinia Virus protein VP39"/>
    <property type="match status" value="1"/>
</dbReference>
<dbReference type="InterPro" id="IPR029063">
    <property type="entry name" value="SAM-dependent_MTases_sf"/>
</dbReference>
<dbReference type="RefSeq" id="WP_073260708.1">
    <property type="nucleotide sequence ID" value="NZ_FRCS01000009.1"/>
</dbReference>
<evidence type="ECO:0000256" key="6">
    <source>
        <dbReference type="ARBA" id="ARBA00022603"/>
    </source>
</evidence>
<name>A0A1M7RA74_9ACTN</name>
<dbReference type="SUPFAM" id="SSF53335">
    <property type="entry name" value="S-adenosyl-L-methionine-dependent methyltransferases"/>
    <property type="match status" value="1"/>
</dbReference>
<dbReference type="GO" id="GO:0005737">
    <property type="term" value="C:cytoplasm"/>
    <property type="evidence" value="ECO:0007669"/>
    <property type="project" value="UniProtKB-SubCell"/>
</dbReference>
<evidence type="ECO:0000256" key="3">
    <source>
        <dbReference type="ARBA" id="ARBA00011890"/>
    </source>
</evidence>
<dbReference type="EMBL" id="FRCS01000009">
    <property type="protein sequence ID" value="SHN43245.1"/>
    <property type="molecule type" value="Genomic_DNA"/>
</dbReference>
<comment type="similarity">
    <text evidence="2">Belongs to the methyltransferase superfamily. L-isoaspartyl/D-aspartyl protein methyltransferase family.</text>
</comment>
<proteinExistence type="inferred from homology"/>
<evidence type="ECO:0000256" key="10">
    <source>
        <dbReference type="ARBA" id="ARBA00031323"/>
    </source>
</evidence>
<organism evidence="12 13">
    <name type="scientific">Cryptosporangium aurantiacum</name>
    <dbReference type="NCBI Taxonomy" id="134849"/>
    <lineage>
        <taxon>Bacteria</taxon>
        <taxon>Bacillati</taxon>
        <taxon>Actinomycetota</taxon>
        <taxon>Actinomycetes</taxon>
        <taxon>Cryptosporangiales</taxon>
        <taxon>Cryptosporangiaceae</taxon>
        <taxon>Cryptosporangium</taxon>
    </lineage>
</organism>
<evidence type="ECO:0000313" key="13">
    <source>
        <dbReference type="Proteomes" id="UP000184440"/>
    </source>
</evidence>
<dbReference type="STRING" id="134849.SAMN05443668_10989"/>
<keyword evidence="13" id="KW-1185">Reference proteome</keyword>
<keyword evidence="7 12" id="KW-0808">Transferase</keyword>